<sequence>MSQQQSASIRVVCRFRPQNKIELAQGGCSVVNIPDNQTVQIKGAENNHTFTFDRVYSDRATQKDVYEDAAKPVIEDICSGYNGTIFVYGQTSSGKTHTMQGPSFEDAELKGVIPRMINTIFDCINKADENIEFIVKASFIEIYMERIRDLLDPVKNNLKIREEKGKGVWVDGTTEVYIYRENDILEVMRAGAANRAIGETKMNAESSRSHSIFILSIQQKNLLKGTVKTGKLYLVDLAGSEKISKTGAQGLTLDEAKMINKSLSSLGNVINALTDGKSTHIPYRDSKLTRVLQESLGGNSRTTLIINCSPSSYNENETVSTLRFGSRAKNIKNKAKINQEMSAAELKEMLAKCNQEIESLKKYIQQLETLGTSTTGMSGSAALLNTTQSDDILKTIQEKCINLEKQLFQKEEDRKEIQDQLDQLLDQIQDKDQEIESQIQSIQSLQSHNTMLTNENNILTSQLSDFKLSLEKSKYLSSEQQILIDTLNNENSSIKSELKLLNEKILVDYSNSNSNTIDNNSNNNNNNINNSNNTTSSTSSTLSSPTLLTPPSSPTLRALNSQNEPKINIAKHADEWNEKTEQLKLLQRTPSKGKTSIIFNEDELQLSSSPSSNGQSTSNNNNNNNNADQKLLLENQQLKKKYEELEQVFIKYKLDHHNYSENNISVKKQTSTTTSAQQVQQQQQPMEEGNLITDTTSSVSTASMEELPTEMILQAEQLRKLLNENQEQKSIIDQIQLDNNKLKSNINSIEEENRVRMDEELNFLREQTNQKLAEFGVLKEALLCDLENRCQKVIDLELALDEYQDRIVTLTERLKRATKSNTTTDQEVTLIQMKLDEVTAVKHKLVIENINQKNLTQKALQNLNLSKDHISSLEAANKEAQDRYYKLAVTTEALTLENNRLKSLISDFQQKKHISPSLNEDQVITGARIVKPLRGGGGIQGKTLLSQNLYSNTKSSSNNNNNNTGSLSVPRQQQQQQQQPQKQDALSPLTLTSQAHSITGSQLPTSITNSTSTSKENLKDSSSFFGLFKKKSSANLLSPSPKSTMELSVENSNGTTTTSPTHQSTSPVLPVASNIYIAAVPTSPVNTSTTTTSSDK</sequence>
<keyword evidence="2" id="KW-0813">Transport</keyword>
<dbReference type="GO" id="GO:0008017">
    <property type="term" value="F:microtubule binding"/>
    <property type="evidence" value="ECO:0007669"/>
    <property type="project" value="InterPro"/>
</dbReference>
<evidence type="ECO:0000256" key="3">
    <source>
        <dbReference type="ARBA" id="ARBA00022490"/>
    </source>
</evidence>
<gene>
    <name evidence="14" type="primary">kif3</name>
    <name evidence="15" type="ORF">DLAC_10101</name>
</gene>
<comment type="similarity">
    <text evidence="10">Belongs to the TRAFAC class myosin-kinesin ATPase superfamily. Kinesin family.</text>
</comment>
<reference evidence="15 16" key="2">
    <citation type="submission" date="2015-12" db="EMBL/GenBank/DDBJ databases">
        <title>Dictyostelia acquired genes for synthesis and detection of signals that induce cell-type specialization by lateral gene transfer from prokaryotes.</title>
        <authorList>
            <person name="Gloeckner G."/>
            <person name="Schaap P."/>
        </authorList>
    </citation>
    <scope>NUCLEOTIDE SEQUENCE [LARGE SCALE GENOMIC DNA]</scope>
    <source>
        <strain evidence="15 16">TK</strain>
    </source>
</reference>
<evidence type="ECO:0000259" key="13">
    <source>
        <dbReference type="PROSITE" id="PS50067"/>
    </source>
</evidence>
<evidence type="ECO:0000256" key="7">
    <source>
        <dbReference type="ARBA" id="ARBA00023054"/>
    </source>
</evidence>
<dbReference type="CDD" id="cd01369">
    <property type="entry name" value="KISc_KHC_KIF5"/>
    <property type="match status" value="1"/>
</dbReference>
<dbReference type="OrthoDB" id="3176171at2759"/>
<comment type="subcellular location">
    <subcellularLocation>
        <location evidence="1">Cytoplasm</location>
        <location evidence="1">Cytoskeleton</location>
    </subcellularLocation>
</comment>
<dbReference type="FunFam" id="3.40.850.10:FF:000031">
    <property type="entry name" value="Kinesin-like protein"/>
    <property type="match status" value="1"/>
</dbReference>
<evidence type="ECO:0000256" key="8">
    <source>
        <dbReference type="ARBA" id="ARBA00023175"/>
    </source>
</evidence>
<evidence type="ECO:0000256" key="12">
    <source>
        <dbReference type="SAM" id="MobiDB-lite"/>
    </source>
</evidence>
<feature type="compositionally biased region" description="Low complexity" evidence="12">
    <location>
        <begin position="668"/>
        <end position="684"/>
    </location>
</feature>
<feature type="compositionally biased region" description="Polar residues" evidence="12">
    <location>
        <begin position="1035"/>
        <end position="1051"/>
    </location>
</feature>
<dbReference type="Proteomes" id="UP000076078">
    <property type="component" value="Unassembled WGS sequence"/>
</dbReference>
<keyword evidence="6 10" id="KW-0067">ATP-binding</keyword>
<evidence type="ECO:0000313" key="15">
    <source>
        <dbReference type="EMBL" id="KYQ89437.1"/>
    </source>
</evidence>
<keyword evidence="7 11" id="KW-0175">Coiled coil</keyword>
<evidence type="ECO:0000256" key="5">
    <source>
        <dbReference type="ARBA" id="ARBA00022741"/>
    </source>
</evidence>
<dbReference type="PROSITE" id="PS00411">
    <property type="entry name" value="KINESIN_MOTOR_1"/>
    <property type="match status" value="1"/>
</dbReference>
<dbReference type="GO" id="GO:0005874">
    <property type="term" value="C:microtubule"/>
    <property type="evidence" value="ECO:0007669"/>
    <property type="project" value="UniProtKB-KW"/>
</dbReference>
<feature type="compositionally biased region" description="Low complexity" evidence="12">
    <location>
        <begin position="607"/>
        <end position="627"/>
    </location>
</feature>
<keyword evidence="9" id="KW-0206">Cytoskeleton</keyword>
<keyword evidence="4" id="KW-0493">Microtubule</keyword>
<dbReference type="InterPro" id="IPR027417">
    <property type="entry name" value="P-loop_NTPase"/>
</dbReference>
<feature type="compositionally biased region" description="Low complexity" evidence="12">
    <location>
        <begin position="1052"/>
        <end position="1066"/>
    </location>
</feature>
<feature type="domain" description="Kinesin motor" evidence="13">
    <location>
        <begin position="8"/>
        <end position="331"/>
    </location>
</feature>
<dbReference type="InterPro" id="IPR001752">
    <property type="entry name" value="Kinesin_motor_dom"/>
</dbReference>
<feature type="compositionally biased region" description="Low complexity" evidence="12">
    <location>
        <begin position="950"/>
        <end position="983"/>
    </location>
</feature>
<evidence type="ECO:0000313" key="16">
    <source>
        <dbReference type="Proteomes" id="UP000076078"/>
    </source>
</evidence>
<keyword evidence="3" id="KW-0963">Cytoplasm</keyword>
<dbReference type="GO" id="GO:0007018">
    <property type="term" value="P:microtubule-based movement"/>
    <property type="evidence" value="ECO:0007669"/>
    <property type="project" value="InterPro"/>
</dbReference>
<evidence type="ECO:0000256" key="2">
    <source>
        <dbReference type="ARBA" id="ARBA00022448"/>
    </source>
</evidence>
<feature type="region of interest" description="Disordered" evidence="12">
    <location>
        <begin position="1035"/>
        <end position="1068"/>
    </location>
</feature>
<keyword evidence="16" id="KW-1185">Reference proteome</keyword>
<dbReference type="SMART" id="SM00129">
    <property type="entry name" value="KISc"/>
    <property type="match status" value="1"/>
</dbReference>
<keyword evidence="8 10" id="KW-0505">Motor protein</keyword>
<evidence type="ECO:0000313" key="14">
    <source>
        <dbReference type="EMBL" id="AGC69740.1"/>
    </source>
</evidence>
<dbReference type="GO" id="GO:0005524">
    <property type="term" value="F:ATP binding"/>
    <property type="evidence" value="ECO:0007669"/>
    <property type="project" value="UniProtKB-UniRule"/>
</dbReference>
<feature type="binding site" evidence="10">
    <location>
        <begin position="89"/>
        <end position="96"/>
    </location>
    <ligand>
        <name>ATP</name>
        <dbReference type="ChEBI" id="CHEBI:30616"/>
    </ligand>
</feature>
<protein>
    <submittedName>
        <fullName evidence="14">Kinesin family member 3</fullName>
    </submittedName>
</protein>
<feature type="coiled-coil region" evidence="11">
    <location>
        <begin position="343"/>
        <end position="445"/>
    </location>
</feature>
<dbReference type="Gene3D" id="3.40.850.10">
    <property type="entry name" value="Kinesin motor domain"/>
    <property type="match status" value="1"/>
</dbReference>
<evidence type="ECO:0000256" key="11">
    <source>
        <dbReference type="SAM" id="Coils"/>
    </source>
</evidence>
<evidence type="ECO:0000256" key="4">
    <source>
        <dbReference type="ARBA" id="ARBA00022701"/>
    </source>
</evidence>
<feature type="coiled-coil region" evidence="11">
    <location>
        <begin position="628"/>
        <end position="655"/>
    </location>
</feature>
<feature type="coiled-coil region" evidence="11">
    <location>
        <begin position="793"/>
        <end position="820"/>
    </location>
</feature>
<dbReference type="EMBL" id="LODT01000041">
    <property type="protein sequence ID" value="KYQ89437.1"/>
    <property type="molecule type" value="Genomic_DNA"/>
</dbReference>
<feature type="coiled-coil region" evidence="11">
    <location>
        <begin position="718"/>
        <end position="767"/>
    </location>
</feature>
<evidence type="ECO:0000256" key="1">
    <source>
        <dbReference type="ARBA" id="ARBA00004245"/>
    </source>
</evidence>
<organism evidence="14">
    <name type="scientific">Tieghemostelium lacteum</name>
    <name type="common">Slime mold</name>
    <name type="synonym">Dictyostelium lacteum</name>
    <dbReference type="NCBI Taxonomy" id="361077"/>
    <lineage>
        <taxon>Eukaryota</taxon>
        <taxon>Amoebozoa</taxon>
        <taxon>Evosea</taxon>
        <taxon>Eumycetozoa</taxon>
        <taxon>Dictyostelia</taxon>
        <taxon>Dictyosteliales</taxon>
        <taxon>Raperosteliaceae</taxon>
        <taxon>Tieghemostelium</taxon>
    </lineage>
</organism>
<keyword evidence="5 10" id="KW-0547">Nucleotide-binding</keyword>
<evidence type="ECO:0000256" key="6">
    <source>
        <dbReference type="ARBA" id="ARBA00022840"/>
    </source>
</evidence>
<reference evidence="14" key="1">
    <citation type="submission" date="2012-10" db="EMBL/GenBank/DDBJ databases">
        <title>Detailed Mapping of Phenotypic Evolution in Social Amoebas Highlights Developmental Plasticity as a Consequence of Colonial Multicellularity.</title>
        <authorList>
            <person name="Schaap P."/>
            <person name="Gloeckner G."/>
        </authorList>
    </citation>
    <scope>NUCLEOTIDE SEQUENCE</scope>
</reference>
<feature type="compositionally biased region" description="Polar residues" evidence="12">
    <location>
        <begin position="989"/>
        <end position="1015"/>
    </location>
</feature>
<dbReference type="SUPFAM" id="SSF52540">
    <property type="entry name" value="P-loop containing nucleoside triphosphate hydrolases"/>
    <property type="match status" value="1"/>
</dbReference>
<dbReference type="FunCoup" id="L7VTQ6">
    <property type="interactions" value="210"/>
</dbReference>
<feature type="region of interest" description="Disordered" evidence="12">
    <location>
        <begin position="605"/>
        <end position="627"/>
    </location>
</feature>
<proteinExistence type="inferred from homology"/>
<feature type="region of interest" description="Disordered" evidence="12">
    <location>
        <begin position="514"/>
        <end position="563"/>
    </location>
</feature>
<dbReference type="GO" id="GO:0003777">
    <property type="term" value="F:microtubule motor activity"/>
    <property type="evidence" value="ECO:0007669"/>
    <property type="project" value="InterPro"/>
</dbReference>
<evidence type="ECO:0000256" key="10">
    <source>
        <dbReference type="PROSITE-ProRule" id="PRU00283"/>
    </source>
</evidence>
<dbReference type="InterPro" id="IPR019821">
    <property type="entry name" value="Kinesin_motor_CS"/>
</dbReference>
<dbReference type="InterPro" id="IPR027640">
    <property type="entry name" value="Kinesin-like_fam"/>
</dbReference>
<feature type="compositionally biased region" description="Low complexity" evidence="12">
    <location>
        <begin position="514"/>
        <end position="556"/>
    </location>
</feature>
<feature type="region of interest" description="Disordered" evidence="12">
    <location>
        <begin position="668"/>
        <end position="687"/>
    </location>
</feature>
<dbReference type="STRING" id="361077.L7VTQ6"/>
<accession>L7VTQ6</accession>
<dbReference type="PANTHER" id="PTHR47968">
    <property type="entry name" value="CENTROMERE PROTEIN E"/>
    <property type="match status" value="1"/>
</dbReference>
<dbReference type="InterPro" id="IPR036961">
    <property type="entry name" value="Kinesin_motor_dom_sf"/>
</dbReference>
<dbReference type="Pfam" id="PF00225">
    <property type="entry name" value="Kinesin"/>
    <property type="match status" value="1"/>
</dbReference>
<dbReference type="EMBL" id="JX994224">
    <property type="protein sequence ID" value="AGC69740.1"/>
    <property type="molecule type" value="Genomic_DNA"/>
</dbReference>
<name>L7VTQ6_TIELA</name>
<dbReference type="PRINTS" id="PR00380">
    <property type="entry name" value="KINESINHEAVY"/>
</dbReference>
<dbReference type="OMA" id="ENRCQKV"/>
<dbReference type="PROSITE" id="PS50067">
    <property type="entry name" value="KINESIN_MOTOR_2"/>
    <property type="match status" value="1"/>
</dbReference>
<dbReference type="AlphaFoldDB" id="L7VTQ6"/>
<evidence type="ECO:0000256" key="9">
    <source>
        <dbReference type="ARBA" id="ARBA00023212"/>
    </source>
</evidence>
<dbReference type="PANTHER" id="PTHR47968:SF17">
    <property type="entry name" value="KINESIN-LIKE PROTEIN"/>
    <property type="match status" value="1"/>
</dbReference>
<feature type="region of interest" description="Disordered" evidence="12">
    <location>
        <begin position="950"/>
        <end position="1018"/>
    </location>
</feature>